<evidence type="ECO:0000256" key="1">
    <source>
        <dbReference type="SAM" id="MobiDB-lite"/>
    </source>
</evidence>
<dbReference type="EMBL" id="KQ964253">
    <property type="protein sequence ID" value="KXJ90215.1"/>
    <property type="molecule type" value="Genomic_DNA"/>
</dbReference>
<feature type="region of interest" description="Disordered" evidence="1">
    <location>
        <begin position="1"/>
        <end position="58"/>
    </location>
</feature>
<evidence type="ECO:0000313" key="2">
    <source>
        <dbReference type="EMBL" id="KXJ90215.1"/>
    </source>
</evidence>
<proteinExistence type="predicted"/>
<accession>A0A136IZ03</accession>
<dbReference type="Proteomes" id="UP000070501">
    <property type="component" value="Unassembled WGS sequence"/>
</dbReference>
<feature type="compositionally biased region" description="Low complexity" evidence="1">
    <location>
        <begin position="38"/>
        <end position="52"/>
    </location>
</feature>
<evidence type="ECO:0000313" key="3">
    <source>
        <dbReference type="Proteomes" id="UP000070501"/>
    </source>
</evidence>
<organism evidence="2 3">
    <name type="scientific">Microdochium bolleyi</name>
    <dbReference type="NCBI Taxonomy" id="196109"/>
    <lineage>
        <taxon>Eukaryota</taxon>
        <taxon>Fungi</taxon>
        <taxon>Dikarya</taxon>
        <taxon>Ascomycota</taxon>
        <taxon>Pezizomycotina</taxon>
        <taxon>Sordariomycetes</taxon>
        <taxon>Xylariomycetidae</taxon>
        <taxon>Xylariales</taxon>
        <taxon>Microdochiaceae</taxon>
        <taxon>Microdochium</taxon>
    </lineage>
</organism>
<sequence length="80" mass="8722">MGSAGSLWTPRTKAASLPARGSRTTASALPRSRRSLRRPSLTRPRQTRSPYASRRRRPALLSPCGSRVVWTSSCLLASTV</sequence>
<gene>
    <name evidence="2" type="ORF">Micbo1qcDRAFT_164738</name>
</gene>
<protein>
    <submittedName>
        <fullName evidence="2">Uncharacterized protein</fullName>
    </submittedName>
</protein>
<keyword evidence="3" id="KW-1185">Reference proteome</keyword>
<dbReference type="InParanoid" id="A0A136IZ03"/>
<dbReference type="AlphaFoldDB" id="A0A136IZ03"/>
<reference evidence="3" key="1">
    <citation type="submission" date="2016-02" db="EMBL/GenBank/DDBJ databases">
        <title>Draft genome sequence of Microdochium bolleyi, a fungal endophyte of beachgrass.</title>
        <authorList>
            <consortium name="DOE Joint Genome Institute"/>
            <person name="David A.S."/>
            <person name="May G."/>
            <person name="Haridas S."/>
            <person name="Lim J."/>
            <person name="Wang M."/>
            <person name="Labutti K."/>
            <person name="Lipzen A."/>
            <person name="Barry K."/>
            <person name="Grigoriev I.V."/>
        </authorList>
    </citation>
    <scope>NUCLEOTIDE SEQUENCE [LARGE SCALE GENOMIC DNA]</scope>
    <source>
        <strain evidence="3">J235TASD1</strain>
    </source>
</reference>
<name>A0A136IZ03_9PEZI</name>